<keyword evidence="1" id="KW-0175">Coiled coil</keyword>
<accession>Q2NFS5</accession>
<feature type="coiled-coil region" evidence="1">
    <location>
        <begin position="530"/>
        <end position="567"/>
    </location>
</feature>
<proteinExistence type="predicted"/>
<dbReference type="KEGG" id="mst:Msp_0940"/>
<sequence length="688" mass="82225">MMNLIDLGKYFSKGKDIFGKNTKDNDLLLPIQYTNNQLNIKPIIRKRDMNLSKNISNKSIFSEDLYIITDQRIMIPSNSNMRGLTPFFLELKEKDFIKKNERNEDGCKKFKQKIKRSLDANHEKEFIKELQNFYENPDIFLNCTMRNNDDIKNIHDFLENHSFESVKSVILDYYTFLDLNSELIINNVIDYIQSDNYDKKDKSNFYILCFFNNDFDLLNDMFYYFSKFLKKRNETPDFQKGICSVCGEKTITLPLSGMYVQDKMYFFNFEENVKNSKLRLCQKCNSYISLAEDKLKNSFTRNIMIIPKLKKSSDDEHRYKEFNEIITDNDLSSIKKINNILDINDDKYNYDLLIYTREQGDSYPIRHYIENYKAYKVKFDKISLVEYSNENKYYLNYLFDEEIGISKKQIDYYQFNNILDLERIFKNFFISINDGSIKNLQNLDYFYKVHTEDMKDIVKNLNSKTAMLFSKYKFNIFSYLYELNTNALNKNIIKEIVENCIYELIKGSDSKTNHSPSIKQHLNEYYMIMIELWKDNNMIKNEDIKELKELLDKYALEEDDSNESEETINKIISLVNKKEYTKYYFIGQFIRLIDNTKHNNGKNAETFKIFITNSNRNNIKKIFSTEILQKNIHYIERMNKKGKLVFNIIETNIETLFNENDLIFEDYILALTTGYYTKNLLKSNKKGE</sequence>
<dbReference type="GeneID" id="3854926"/>
<evidence type="ECO:0000313" key="3">
    <source>
        <dbReference type="Proteomes" id="UP000001931"/>
    </source>
</evidence>
<dbReference type="HOGENOM" id="CLU_403690_0_0_2"/>
<dbReference type="STRING" id="339860.Msp_0940"/>
<keyword evidence="3" id="KW-1185">Reference proteome</keyword>
<dbReference type="OrthoDB" id="77856at2157"/>
<name>Q2NFS5_METST</name>
<evidence type="ECO:0000256" key="1">
    <source>
        <dbReference type="SAM" id="Coils"/>
    </source>
</evidence>
<organism evidence="2 3">
    <name type="scientific">Methanosphaera stadtmanae (strain ATCC 43021 / DSM 3091 / JCM 11832 / MCB-3)</name>
    <dbReference type="NCBI Taxonomy" id="339860"/>
    <lineage>
        <taxon>Archaea</taxon>
        <taxon>Methanobacteriati</taxon>
        <taxon>Methanobacteriota</taxon>
        <taxon>Methanomada group</taxon>
        <taxon>Methanobacteria</taxon>
        <taxon>Methanobacteriales</taxon>
        <taxon>Methanobacteriaceae</taxon>
        <taxon>Methanosphaera</taxon>
    </lineage>
</organism>
<dbReference type="EMBL" id="CP000102">
    <property type="protein sequence ID" value="ABC57328.1"/>
    <property type="molecule type" value="Genomic_DNA"/>
</dbReference>
<evidence type="ECO:0000313" key="2">
    <source>
        <dbReference type="EMBL" id="ABC57328.1"/>
    </source>
</evidence>
<dbReference type="AlphaFoldDB" id="Q2NFS5"/>
<dbReference type="Proteomes" id="UP000001931">
    <property type="component" value="Chromosome"/>
</dbReference>
<protein>
    <submittedName>
        <fullName evidence="2">Uncharacterized protein</fullName>
    </submittedName>
</protein>
<dbReference type="RefSeq" id="WP_011406527.1">
    <property type="nucleotide sequence ID" value="NC_007681.1"/>
</dbReference>
<reference evidence="2 3" key="1">
    <citation type="journal article" date="2006" name="J. Bacteriol.">
        <title>The genome sequence of Methanosphaera stadtmanae reveals why this human intestinal archaeon is restricted to methanol and H2 for methane formation and ATP synthesis.</title>
        <authorList>
            <person name="Fricke W.F."/>
            <person name="Seedorf H."/>
            <person name="Henne A."/>
            <person name="Kruer M."/>
            <person name="Liesegang H."/>
            <person name="Hedderich R."/>
            <person name="Gottschalk G."/>
            <person name="Thauer R.K."/>
        </authorList>
    </citation>
    <scope>NUCLEOTIDE SEQUENCE [LARGE SCALE GENOMIC DNA]</scope>
    <source>
        <strain evidence="3">ATCC 43021 / DSM 3091 / JCM 11832 / MCB-3</strain>
    </source>
</reference>
<dbReference type="eggNOG" id="arCOG05124">
    <property type="taxonomic scope" value="Archaea"/>
</dbReference>
<gene>
    <name evidence="2" type="ordered locus">Msp_0940</name>
</gene>